<name>C5M6Y8_CANTT</name>
<evidence type="ECO:0008006" key="3">
    <source>
        <dbReference type="Google" id="ProtNLM"/>
    </source>
</evidence>
<dbReference type="KEGG" id="ctp:CTRG_01619"/>
<reference evidence="1 2" key="1">
    <citation type="journal article" date="2009" name="Nature">
        <title>Evolution of pathogenicity and sexual reproduction in eight Candida genomes.</title>
        <authorList>
            <person name="Butler G."/>
            <person name="Rasmussen M.D."/>
            <person name="Lin M.F."/>
            <person name="Santos M.A."/>
            <person name="Sakthikumar S."/>
            <person name="Munro C.A."/>
            <person name="Rheinbay E."/>
            <person name="Grabherr M."/>
            <person name="Forche A."/>
            <person name="Reedy J.L."/>
            <person name="Agrafioti I."/>
            <person name="Arnaud M.B."/>
            <person name="Bates S."/>
            <person name="Brown A.J."/>
            <person name="Brunke S."/>
            <person name="Costanzo M.C."/>
            <person name="Fitzpatrick D.A."/>
            <person name="de Groot P.W."/>
            <person name="Harris D."/>
            <person name="Hoyer L.L."/>
            <person name="Hube B."/>
            <person name="Klis F.M."/>
            <person name="Kodira C."/>
            <person name="Lennard N."/>
            <person name="Logue M.E."/>
            <person name="Martin R."/>
            <person name="Neiman A.M."/>
            <person name="Nikolaou E."/>
            <person name="Quail M.A."/>
            <person name="Quinn J."/>
            <person name="Santos M.C."/>
            <person name="Schmitzberger F.F."/>
            <person name="Sherlock G."/>
            <person name="Shah P."/>
            <person name="Silverstein K.A."/>
            <person name="Skrzypek M.S."/>
            <person name="Soll D."/>
            <person name="Staggs R."/>
            <person name="Stansfield I."/>
            <person name="Stumpf M.P."/>
            <person name="Sudbery P.E."/>
            <person name="Srikantha T."/>
            <person name="Zeng Q."/>
            <person name="Berman J."/>
            <person name="Berriman M."/>
            <person name="Heitman J."/>
            <person name="Gow N.A."/>
            <person name="Lorenz M.C."/>
            <person name="Birren B.W."/>
            <person name="Kellis M."/>
            <person name="Cuomo C.A."/>
        </authorList>
    </citation>
    <scope>NUCLEOTIDE SEQUENCE [LARGE SCALE GENOMIC DNA]</scope>
    <source>
        <strain evidence="2">ATCC MYA-3404 / T1</strain>
    </source>
</reference>
<dbReference type="Proteomes" id="UP000002037">
    <property type="component" value="Unassembled WGS sequence"/>
</dbReference>
<keyword evidence="2" id="KW-1185">Reference proteome</keyword>
<accession>C5M6Y8</accession>
<dbReference type="STRING" id="294747.C5M6Y8"/>
<sequence length="227" mass="26347">MDKDIIEIIDLLTSNELPTISQGLNELNNLLSSLIPFIKQYQTTSSISSKLEQFENLQNSFQYNLAQHLVPLYSYDLNVDQFLLCNKLLQGLLLIHPNSRSIFNLSKNMKYVIDLLESNLNIKLTISLISTLIHILLKNFENYRVFEKLNGCSVLIKHFKLSSFEKIQDGNEEFNNNLNFKIIEFLMLYLLEEPKGGKSINEKSQFFVKDFPEIDSLIENLSQLYNL</sequence>
<dbReference type="PANTHER" id="PTHR34065">
    <property type="entry name" value="CELL DIVISION CONTROL PROTEIN 14"/>
    <property type="match status" value="1"/>
</dbReference>
<evidence type="ECO:0000313" key="2">
    <source>
        <dbReference type="Proteomes" id="UP000002037"/>
    </source>
</evidence>
<dbReference type="RefSeq" id="XP_002547313.1">
    <property type="nucleotide sequence ID" value="XM_002547267.1"/>
</dbReference>
<dbReference type="GeneID" id="8301269"/>
<dbReference type="AlphaFoldDB" id="C5M6Y8"/>
<dbReference type="EMBL" id="GG692396">
    <property type="protein sequence ID" value="EER34758.1"/>
    <property type="molecule type" value="Genomic_DNA"/>
</dbReference>
<evidence type="ECO:0000313" key="1">
    <source>
        <dbReference type="EMBL" id="EER34758.1"/>
    </source>
</evidence>
<dbReference type="PANTHER" id="PTHR34065:SF1">
    <property type="entry name" value="CELL DIVISION CONTROL PROTEIN 14"/>
    <property type="match status" value="1"/>
</dbReference>
<dbReference type="VEuPathDB" id="FungiDB:CTRG_01619"/>
<dbReference type="HOGENOM" id="CLU_1069869_0_0_1"/>
<organism evidence="1 2">
    <name type="scientific">Candida tropicalis (strain ATCC MYA-3404 / T1)</name>
    <name type="common">Yeast</name>
    <dbReference type="NCBI Taxonomy" id="294747"/>
    <lineage>
        <taxon>Eukaryota</taxon>
        <taxon>Fungi</taxon>
        <taxon>Dikarya</taxon>
        <taxon>Ascomycota</taxon>
        <taxon>Saccharomycotina</taxon>
        <taxon>Pichiomycetes</taxon>
        <taxon>Debaryomycetaceae</taxon>
        <taxon>Candida/Lodderomyces clade</taxon>
        <taxon>Candida</taxon>
    </lineage>
</organism>
<proteinExistence type="predicted"/>
<dbReference type="InterPro" id="IPR012535">
    <property type="entry name" value="Cell_div_Cdc14"/>
</dbReference>
<dbReference type="eggNOG" id="ENOG502S6JC">
    <property type="taxonomic scope" value="Eukaryota"/>
</dbReference>
<protein>
    <recommendedName>
        <fullName evidence="3">Cell division control protein 14</fullName>
    </recommendedName>
</protein>
<dbReference type="OrthoDB" id="5357220at2759"/>
<gene>
    <name evidence="1" type="ORF">CTRG_01619</name>
</gene>
<dbReference type="Pfam" id="PF08045">
    <property type="entry name" value="CDC14"/>
    <property type="match status" value="1"/>
</dbReference>